<name>A0A183DSN1_9BILA</name>
<evidence type="ECO:0000313" key="3">
    <source>
        <dbReference type="EMBL" id="VDN19156.1"/>
    </source>
</evidence>
<reference evidence="5" key="1">
    <citation type="submission" date="2016-06" db="UniProtKB">
        <authorList>
            <consortium name="WormBaseParasite"/>
        </authorList>
    </citation>
    <scope>IDENTIFICATION</scope>
</reference>
<keyword evidence="4" id="KW-1185">Reference proteome</keyword>
<feature type="signal peptide" evidence="2">
    <location>
        <begin position="1"/>
        <end position="18"/>
    </location>
</feature>
<gene>
    <name evidence="3" type="ORF">GPUH_LOCUS11722</name>
</gene>
<reference evidence="3 4" key="2">
    <citation type="submission" date="2018-11" db="EMBL/GenBank/DDBJ databases">
        <authorList>
            <consortium name="Pathogen Informatics"/>
        </authorList>
    </citation>
    <scope>NUCLEOTIDE SEQUENCE [LARGE SCALE GENOMIC DNA]</scope>
</reference>
<proteinExistence type="predicted"/>
<protein>
    <submittedName>
        <fullName evidence="5">Secreted protein</fullName>
    </submittedName>
</protein>
<evidence type="ECO:0000313" key="4">
    <source>
        <dbReference type="Proteomes" id="UP000271098"/>
    </source>
</evidence>
<organism evidence="5">
    <name type="scientific">Gongylonema pulchrum</name>
    <dbReference type="NCBI Taxonomy" id="637853"/>
    <lineage>
        <taxon>Eukaryota</taxon>
        <taxon>Metazoa</taxon>
        <taxon>Ecdysozoa</taxon>
        <taxon>Nematoda</taxon>
        <taxon>Chromadorea</taxon>
        <taxon>Rhabditida</taxon>
        <taxon>Spirurina</taxon>
        <taxon>Spiruromorpha</taxon>
        <taxon>Spiruroidea</taxon>
        <taxon>Gongylonematidae</taxon>
        <taxon>Gongylonema</taxon>
    </lineage>
</organism>
<feature type="chain" id="PRO_5043138840" evidence="2">
    <location>
        <begin position="19"/>
        <end position="102"/>
    </location>
</feature>
<dbReference type="Proteomes" id="UP000271098">
    <property type="component" value="Unassembled WGS sequence"/>
</dbReference>
<feature type="region of interest" description="Disordered" evidence="1">
    <location>
        <begin position="26"/>
        <end position="65"/>
    </location>
</feature>
<evidence type="ECO:0000256" key="1">
    <source>
        <dbReference type="SAM" id="MobiDB-lite"/>
    </source>
</evidence>
<keyword evidence="2" id="KW-0732">Signal</keyword>
<dbReference type="WBParaSite" id="GPUH_0001173601-mRNA-1">
    <property type="protein sequence ID" value="GPUH_0001173601-mRNA-1"/>
    <property type="gene ID" value="GPUH_0001173601"/>
</dbReference>
<dbReference type="EMBL" id="UYRT01078754">
    <property type="protein sequence ID" value="VDN19156.1"/>
    <property type="molecule type" value="Genomic_DNA"/>
</dbReference>
<sequence length="102" mass="11757">MRYLIVLAALLMVALCQQQQIYQQQYKGGNQPRQNQQSGGVSTLTPVKPTKNQRKRPIAQPAIKGTPEKEQLCQQKLYADTYYRSGYFGVRPSIEKELRREL</sequence>
<dbReference type="AlphaFoldDB" id="A0A183DSN1"/>
<evidence type="ECO:0000256" key="2">
    <source>
        <dbReference type="SAM" id="SignalP"/>
    </source>
</evidence>
<accession>A0A183DSN1</accession>
<evidence type="ECO:0000313" key="5">
    <source>
        <dbReference type="WBParaSite" id="GPUH_0001173601-mRNA-1"/>
    </source>
</evidence>
<feature type="compositionally biased region" description="Polar residues" evidence="1">
    <location>
        <begin position="27"/>
        <end position="45"/>
    </location>
</feature>